<dbReference type="Proteomes" id="UP001205906">
    <property type="component" value="Unassembled WGS sequence"/>
</dbReference>
<comment type="caution">
    <text evidence="5">The sequence shown here is derived from an EMBL/GenBank/DDBJ whole genome shotgun (WGS) entry which is preliminary data.</text>
</comment>
<dbReference type="InterPro" id="IPR006059">
    <property type="entry name" value="SBP"/>
</dbReference>
<evidence type="ECO:0000256" key="3">
    <source>
        <dbReference type="ARBA" id="ARBA00022764"/>
    </source>
</evidence>
<dbReference type="InterPro" id="IPR050490">
    <property type="entry name" value="Bact_solute-bd_prot1"/>
</dbReference>
<evidence type="ECO:0000313" key="5">
    <source>
        <dbReference type="EMBL" id="MCO6051736.1"/>
    </source>
</evidence>
<dbReference type="EMBL" id="JAMXQS010000009">
    <property type="protein sequence ID" value="MCO6051736.1"/>
    <property type="molecule type" value="Genomic_DNA"/>
</dbReference>
<organism evidence="5 6">
    <name type="scientific">Mesorhizobium liriopis</name>
    <dbReference type="NCBI Taxonomy" id="2953882"/>
    <lineage>
        <taxon>Bacteria</taxon>
        <taxon>Pseudomonadati</taxon>
        <taxon>Pseudomonadota</taxon>
        <taxon>Alphaproteobacteria</taxon>
        <taxon>Hyphomicrobiales</taxon>
        <taxon>Phyllobacteriaceae</taxon>
        <taxon>Mesorhizobium</taxon>
    </lineage>
</organism>
<feature type="signal peptide" evidence="4">
    <location>
        <begin position="1"/>
        <end position="22"/>
    </location>
</feature>
<dbReference type="SUPFAM" id="SSF53850">
    <property type="entry name" value="Periplasmic binding protein-like II"/>
    <property type="match status" value="1"/>
</dbReference>
<comment type="subcellular location">
    <subcellularLocation>
        <location evidence="1">Periplasm</location>
    </subcellularLocation>
</comment>
<dbReference type="Pfam" id="PF01547">
    <property type="entry name" value="SBP_bac_1"/>
    <property type="match status" value="1"/>
</dbReference>
<evidence type="ECO:0000256" key="4">
    <source>
        <dbReference type="SAM" id="SignalP"/>
    </source>
</evidence>
<gene>
    <name evidence="5" type="ORF">NGM99_18275</name>
</gene>
<dbReference type="Gene3D" id="3.40.190.10">
    <property type="entry name" value="Periplasmic binding protein-like II"/>
    <property type="match status" value="2"/>
</dbReference>
<sequence length="420" mass="45033">MRQIICASLAGGFALVASSVGAQEPVTLTWAAHYTTAQMAPLEACFRQYETANPGVAIRYQQIGFEDFLQATLTSRIANTSPDITNVYSEWSRRLVDSGVLATPPDDILQFINDSYEASTVEGAKIDGQIYGVPAEVSLYMLLYNKKLFAKAGITQPPSTWAEVVADAAKIAERDGNGKVVTAGYAFGPSPGNATHPFRALMFSRGLPLIKEDGLSTNLAEPAAAEILQGQVELFSQGSTSPSNVVKDFPSGRNGMQIMANWFEQTLRDGLGDQFDATVGVAPIPAGPDWKTYQYSFFQAVDANSPHKDEAWKLIRWLNAPKADGGRSCVGDMVVTLGGLTANKADIAASQAELGDAFTKPYVDALQSGRALTDPNIAQTAEVDRILRSYIEAAWLGKAKPADALKQADADITNVLSLPQ</sequence>
<evidence type="ECO:0000313" key="6">
    <source>
        <dbReference type="Proteomes" id="UP001205906"/>
    </source>
</evidence>
<comment type="similarity">
    <text evidence="2">Belongs to the bacterial solute-binding protein 1 family.</text>
</comment>
<keyword evidence="4" id="KW-0732">Signal</keyword>
<name>A0ABT1CC40_9HYPH</name>
<keyword evidence="3" id="KW-0574">Periplasm</keyword>
<evidence type="ECO:0000256" key="2">
    <source>
        <dbReference type="ARBA" id="ARBA00008520"/>
    </source>
</evidence>
<protein>
    <submittedName>
        <fullName evidence="5">Extracellular solute-binding protein</fullName>
    </submittedName>
</protein>
<accession>A0ABT1CC40</accession>
<keyword evidence="6" id="KW-1185">Reference proteome</keyword>
<dbReference type="PANTHER" id="PTHR43649:SF12">
    <property type="entry name" value="DIACETYLCHITOBIOSE BINDING PROTEIN DASA"/>
    <property type="match status" value="1"/>
</dbReference>
<proteinExistence type="inferred from homology"/>
<dbReference type="RefSeq" id="WP_252821609.1">
    <property type="nucleotide sequence ID" value="NZ_JAMXQS010000009.1"/>
</dbReference>
<evidence type="ECO:0000256" key="1">
    <source>
        <dbReference type="ARBA" id="ARBA00004418"/>
    </source>
</evidence>
<dbReference type="PANTHER" id="PTHR43649">
    <property type="entry name" value="ARABINOSE-BINDING PROTEIN-RELATED"/>
    <property type="match status" value="1"/>
</dbReference>
<reference evidence="5 6" key="1">
    <citation type="submission" date="2022-06" db="EMBL/GenBank/DDBJ databases">
        <title>Mesorhizobium sp. strain RP14 Genome sequencing and assembly.</title>
        <authorList>
            <person name="Kim I."/>
        </authorList>
    </citation>
    <scope>NUCLEOTIDE SEQUENCE [LARGE SCALE GENOMIC DNA]</scope>
    <source>
        <strain evidence="6">RP14(2022)</strain>
    </source>
</reference>
<feature type="chain" id="PRO_5047371491" evidence="4">
    <location>
        <begin position="23"/>
        <end position="420"/>
    </location>
</feature>